<proteinExistence type="predicted"/>
<evidence type="ECO:0000313" key="3">
    <source>
        <dbReference type="Proteomes" id="UP000324222"/>
    </source>
</evidence>
<dbReference type="Proteomes" id="UP000324222">
    <property type="component" value="Unassembled WGS sequence"/>
</dbReference>
<sequence length="202" mass="22371">MCLFCVTFLLSFLVLFPPLRPKCCCCSCLLFLLLFLLLLLLLFQGSCQPGICCDPYPSPYPISTPPTLSILPSSNPYVLPSIHPSIHPPSLHPHHSSLSPFLPLGPSIRHRRSCGVCGAAPCVRVRVCVGTHTCVFLVPHSLPVTLSMVELSPFPPGPPLHNYHHHHHHHLHHHHLHLHHHHHRSCMSSVACLTEGSLMSSC</sequence>
<evidence type="ECO:0000313" key="2">
    <source>
        <dbReference type="EMBL" id="MPC91579.1"/>
    </source>
</evidence>
<name>A0A5B7J9T8_PORTR</name>
<organism evidence="2 3">
    <name type="scientific">Portunus trituberculatus</name>
    <name type="common">Swimming crab</name>
    <name type="synonym">Neptunus trituberculatus</name>
    <dbReference type="NCBI Taxonomy" id="210409"/>
    <lineage>
        <taxon>Eukaryota</taxon>
        <taxon>Metazoa</taxon>
        <taxon>Ecdysozoa</taxon>
        <taxon>Arthropoda</taxon>
        <taxon>Crustacea</taxon>
        <taxon>Multicrustacea</taxon>
        <taxon>Malacostraca</taxon>
        <taxon>Eumalacostraca</taxon>
        <taxon>Eucarida</taxon>
        <taxon>Decapoda</taxon>
        <taxon>Pleocyemata</taxon>
        <taxon>Brachyura</taxon>
        <taxon>Eubrachyura</taxon>
        <taxon>Portunoidea</taxon>
        <taxon>Portunidae</taxon>
        <taxon>Portuninae</taxon>
        <taxon>Portunus</taxon>
    </lineage>
</organism>
<evidence type="ECO:0000256" key="1">
    <source>
        <dbReference type="SAM" id="SignalP"/>
    </source>
</evidence>
<dbReference type="AlphaFoldDB" id="A0A5B7J9T8"/>
<protein>
    <submittedName>
        <fullName evidence="2">Uncharacterized protein</fullName>
    </submittedName>
</protein>
<keyword evidence="3" id="KW-1185">Reference proteome</keyword>
<keyword evidence="1" id="KW-0732">Signal</keyword>
<feature type="chain" id="PRO_5023111718" evidence="1">
    <location>
        <begin position="48"/>
        <end position="202"/>
    </location>
</feature>
<feature type="signal peptide" evidence="1">
    <location>
        <begin position="1"/>
        <end position="47"/>
    </location>
</feature>
<reference evidence="2 3" key="1">
    <citation type="submission" date="2019-05" db="EMBL/GenBank/DDBJ databases">
        <title>Another draft genome of Portunus trituberculatus and its Hox gene families provides insights of decapod evolution.</title>
        <authorList>
            <person name="Jeong J.-H."/>
            <person name="Song I."/>
            <person name="Kim S."/>
            <person name="Choi T."/>
            <person name="Kim D."/>
            <person name="Ryu S."/>
            <person name="Kim W."/>
        </authorList>
    </citation>
    <scope>NUCLEOTIDE SEQUENCE [LARGE SCALE GENOMIC DNA]</scope>
    <source>
        <tissue evidence="2">Muscle</tissue>
    </source>
</reference>
<comment type="caution">
    <text evidence="2">The sequence shown here is derived from an EMBL/GenBank/DDBJ whole genome shotgun (WGS) entry which is preliminary data.</text>
</comment>
<dbReference type="EMBL" id="VSRR010088212">
    <property type="protein sequence ID" value="MPC91579.1"/>
    <property type="molecule type" value="Genomic_DNA"/>
</dbReference>
<accession>A0A5B7J9T8</accession>
<gene>
    <name evidence="2" type="ORF">E2C01_086624</name>
</gene>